<dbReference type="Pfam" id="PF00069">
    <property type="entry name" value="Pkinase"/>
    <property type="match status" value="1"/>
</dbReference>
<evidence type="ECO:0000256" key="2">
    <source>
        <dbReference type="ARBA" id="ARBA00022527"/>
    </source>
</evidence>
<dbReference type="FunFam" id="3.30.200.20:FF:000035">
    <property type="entry name" value="Serine/threonine protein kinase Stk1"/>
    <property type="match status" value="1"/>
</dbReference>
<keyword evidence="14" id="KW-1185">Reference proteome</keyword>
<feature type="domain" description="PASTA" evidence="12">
    <location>
        <begin position="343"/>
        <end position="409"/>
    </location>
</feature>
<name>A0A5D8QG83_9THEO</name>
<feature type="transmembrane region" description="Helical" evidence="10">
    <location>
        <begin position="314"/>
        <end position="339"/>
    </location>
</feature>
<dbReference type="PROSITE" id="PS00107">
    <property type="entry name" value="PROTEIN_KINASE_ATP"/>
    <property type="match status" value="1"/>
</dbReference>
<dbReference type="RefSeq" id="WP_149544025.1">
    <property type="nucleotide sequence ID" value="NZ_VTPS01000001.1"/>
</dbReference>
<feature type="domain" description="PASTA" evidence="12">
    <location>
        <begin position="477"/>
        <end position="543"/>
    </location>
</feature>
<keyword evidence="6 9" id="KW-0067">ATP-binding</keyword>
<comment type="catalytic activity">
    <reaction evidence="8">
        <text>L-seryl-[protein] + ATP = O-phospho-L-seryl-[protein] + ADP + H(+)</text>
        <dbReference type="Rhea" id="RHEA:17989"/>
        <dbReference type="Rhea" id="RHEA-COMP:9863"/>
        <dbReference type="Rhea" id="RHEA-COMP:11604"/>
        <dbReference type="ChEBI" id="CHEBI:15378"/>
        <dbReference type="ChEBI" id="CHEBI:29999"/>
        <dbReference type="ChEBI" id="CHEBI:30616"/>
        <dbReference type="ChEBI" id="CHEBI:83421"/>
        <dbReference type="ChEBI" id="CHEBI:456216"/>
        <dbReference type="EC" id="2.7.11.1"/>
    </reaction>
</comment>
<dbReference type="SUPFAM" id="SSF56112">
    <property type="entry name" value="Protein kinase-like (PK-like)"/>
    <property type="match status" value="1"/>
</dbReference>
<dbReference type="GO" id="GO:0005524">
    <property type="term" value="F:ATP binding"/>
    <property type="evidence" value="ECO:0007669"/>
    <property type="project" value="UniProtKB-UniRule"/>
</dbReference>
<dbReference type="EC" id="2.7.11.1" evidence="1"/>
<gene>
    <name evidence="13" type="primary">pknB</name>
    <name evidence="13" type="ORF">FWJ32_00535</name>
</gene>
<keyword evidence="2" id="KW-0723">Serine/threonine-protein kinase</keyword>
<dbReference type="CDD" id="cd06577">
    <property type="entry name" value="PASTA_pknB"/>
    <property type="match status" value="3"/>
</dbReference>
<keyword evidence="10" id="KW-0472">Membrane</keyword>
<dbReference type="InterPro" id="IPR005543">
    <property type="entry name" value="PASTA_dom"/>
</dbReference>
<dbReference type="PROSITE" id="PS51178">
    <property type="entry name" value="PASTA"/>
    <property type="match status" value="3"/>
</dbReference>
<evidence type="ECO:0000313" key="13">
    <source>
        <dbReference type="EMBL" id="TZE83407.1"/>
    </source>
</evidence>
<dbReference type="SMART" id="SM00740">
    <property type="entry name" value="PASTA"/>
    <property type="match status" value="3"/>
</dbReference>
<keyword evidence="10" id="KW-1133">Transmembrane helix</keyword>
<evidence type="ECO:0000256" key="10">
    <source>
        <dbReference type="SAM" id="Phobius"/>
    </source>
</evidence>
<comment type="caution">
    <text evidence="13">The sequence shown here is derived from an EMBL/GenBank/DDBJ whole genome shotgun (WGS) entry which is preliminary data.</text>
</comment>
<evidence type="ECO:0000256" key="7">
    <source>
        <dbReference type="ARBA" id="ARBA00047899"/>
    </source>
</evidence>
<comment type="catalytic activity">
    <reaction evidence="7">
        <text>L-threonyl-[protein] + ATP = O-phospho-L-threonyl-[protein] + ADP + H(+)</text>
        <dbReference type="Rhea" id="RHEA:46608"/>
        <dbReference type="Rhea" id="RHEA-COMP:11060"/>
        <dbReference type="Rhea" id="RHEA-COMP:11605"/>
        <dbReference type="ChEBI" id="CHEBI:15378"/>
        <dbReference type="ChEBI" id="CHEBI:30013"/>
        <dbReference type="ChEBI" id="CHEBI:30616"/>
        <dbReference type="ChEBI" id="CHEBI:61977"/>
        <dbReference type="ChEBI" id="CHEBI:456216"/>
        <dbReference type="EC" id="2.7.11.1"/>
    </reaction>
</comment>
<evidence type="ECO:0000256" key="5">
    <source>
        <dbReference type="ARBA" id="ARBA00022777"/>
    </source>
</evidence>
<dbReference type="Gene3D" id="1.10.510.10">
    <property type="entry name" value="Transferase(Phosphotransferase) domain 1"/>
    <property type="match status" value="1"/>
</dbReference>
<dbReference type="InterPro" id="IPR017441">
    <property type="entry name" value="Protein_kinase_ATP_BS"/>
</dbReference>
<dbReference type="PROSITE" id="PS50011">
    <property type="entry name" value="PROTEIN_KINASE_DOM"/>
    <property type="match status" value="1"/>
</dbReference>
<evidence type="ECO:0000256" key="6">
    <source>
        <dbReference type="ARBA" id="ARBA00022840"/>
    </source>
</evidence>
<dbReference type="Pfam" id="PF03793">
    <property type="entry name" value="PASTA"/>
    <property type="match status" value="3"/>
</dbReference>
<dbReference type="CDD" id="cd14014">
    <property type="entry name" value="STKc_PknB_like"/>
    <property type="match status" value="1"/>
</dbReference>
<dbReference type="InterPro" id="IPR008271">
    <property type="entry name" value="Ser/Thr_kinase_AS"/>
</dbReference>
<accession>A0A5D8QG83</accession>
<evidence type="ECO:0000259" key="12">
    <source>
        <dbReference type="PROSITE" id="PS51178"/>
    </source>
</evidence>
<evidence type="ECO:0000259" key="11">
    <source>
        <dbReference type="PROSITE" id="PS50011"/>
    </source>
</evidence>
<dbReference type="InterPro" id="IPR000719">
    <property type="entry name" value="Prot_kinase_dom"/>
</dbReference>
<evidence type="ECO:0000256" key="4">
    <source>
        <dbReference type="ARBA" id="ARBA00022741"/>
    </source>
</evidence>
<dbReference type="Gene3D" id="3.30.10.20">
    <property type="match status" value="3"/>
</dbReference>
<dbReference type="SMART" id="SM00220">
    <property type="entry name" value="S_TKc"/>
    <property type="match status" value="1"/>
</dbReference>
<dbReference type="SUPFAM" id="SSF54184">
    <property type="entry name" value="Penicillin-binding protein 2x (pbp-2x), c-terminal domain"/>
    <property type="match status" value="1"/>
</dbReference>
<dbReference type="NCBIfam" id="NF033483">
    <property type="entry name" value="PknB_PASTA_kin"/>
    <property type="match status" value="1"/>
</dbReference>
<reference evidence="13 14" key="1">
    <citation type="submission" date="2019-08" db="EMBL/GenBank/DDBJ databases">
        <title>Calorimonas adulescens gen. nov., sp. nov., an anaerobic thermophilic bacterium from Sakhalin hot spring.</title>
        <authorList>
            <person name="Khomyakova M.A."/>
            <person name="Merkel A.Y."/>
            <person name="Novikov A."/>
            <person name="Bonch-Osmolovskaya E.A."/>
            <person name="Slobodkin A.I."/>
        </authorList>
    </citation>
    <scope>NUCLEOTIDE SEQUENCE [LARGE SCALE GENOMIC DNA]</scope>
    <source>
        <strain evidence="13 14">A05MB</strain>
    </source>
</reference>
<sequence>MIGKMLGNRYEILEEIGQGGMGIVYKARCHLLNRFVAIKILRPEFSHDEEFIKRFKYESQSAASLSHPNIVSIYDVGNEGNIYYIVMEYVKGKTLKQIIKEVNGHLSVDETISIASQVLRALDNAHRHNIIHRDIKPHNILITEDGIAKVTDFGIARAATDYTLTYNKNIIGTAQYFSPEQAKGGIVDEKSDIYSLGIVMYEMLTGQVPFEGDSPISVALKHIEEELVPPSKINRDIPKGIEDIIIKATQKDPTKRYSTAKEMLNDINKFVSDPVNFRIIKIDEDAPTKIMPTIDYKGNEREDNKPVKSRRNKIVSAIITTVIVLIIMAGIAGATFIFINRQTAEEIDVPPIVGMQVDDAKKLLEKNGLSLEIVGEDYSDEAAGIVLSQSPEPEIKVKKNYKIKVRISKGVELVKVPLVENREMDEAVSILKDAGLIPIVNYAYDNIVPANKVISQNPMANEEVEKNTRVDIYVSRGKEQVTMINIIGKTLDDAKKVLNENNLTLGNVTEQEQDGPEGVIISQSVKPGDPVESGSAIDVVVSKKPSPPVLKNVTIPLPDIPGEMKVVVVKKDALGETTIYSGMNTYQDSPLNILNVPTKGHVIIEVYINDEKEPYARYEDNT</sequence>
<keyword evidence="10" id="KW-0812">Transmembrane</keyword>
<dbReference type="AlphaFoldDB" id="A0A5D8QG83"/>
<dbReference type="PANTHER" id="PTHR43289:SF34">
    <property type="entry name" value="SERINE_THREONINE-PROTEIN KINASE YBDM-RELATED"/>
    <property type="match status" value="1"/>
</dbReference>
<proteinExistence type="predicted"/>
<dbReference type="GO" id="GO:0004674">
    <property type="term" value="F:protein serine/threonine kinase activity"/>
    <property type="evidence" value="ECO:0007669"/>
    <property type="project" value="UniProtKB-KW"/>
</dbReference>
<keyword evidence="5 13" id="KW-0418">Kinase</keyword>
<dbReference type="InterPro" id="IPR011009">
    <property type="entry name" value="Kinase-like_dom_sf"/>
</dbReference>
<feature type="binding site" evidence="9">
    <location>
        <position position="39"/>
    </location>
    <ligand>
        <name>ATP</name>
        <dbReference type="ChEBI" id="CHEBI:30616"/>
    </ligand>
</feature>
<dbReference type="Gene3D" id="3.30.200.20">
    <property type="entry name" value="Phosphorylase Kinase, domain 1"/>
    <property type="match status" value="1"/>
</dbReference>
<evidence type="ECO:0000256" key="3">
    <source>
        <dbReference type="ARBA" id="ARBA00022679"/>
    </source>
</evidence>
<keyword evidence="3" id="KW-0808">Transferase</keyword>
<dbReference type="PROSITE" id="PS00108">
    <property type="entry name" value="PROTEIN_KINASE_ST"/>
    <property type="match status" value="1"/>
</dbReference>
<protein>
    <recommendedName>
        <fullName evidence="1">non-specific serine/threonine protein kinase</fullName>
        <ecNumber evidence="1">2.7.11.1</ecNumber>
    </recommendedName>
</protein>
<dbReference type="FunFam" id="1.10.510.10:FF:000021">
    <property type="entry name" value="Serine/threonine protein kinase"/>
    <property type="match status" value="1"/>
</dbReference>
<evidence type="ECO:0000256" key="8">
    <source>
        <dbReference type="ARBA" id="ARBA00048679"/>
    </source>
</evidence>
<feature type="domain" description="PASTA" evidence="12">
    <location>
        <begin position="410"/>
        <end position="476"/>
    </location>
</feature>
<feature type="domain" description="Protein kinase" evidence="11">
    <location>
        <begin position="10"/>
        <end position="271"/>
    </location>
</feature>
<dbReference type="PANTHER" id="PTHR43289">
    <property type="entry name" value="MITOGEN-ACTIVATED PROTEIN KINASE KINASE KINASE 20-RELATED"/>
    <property type="match status" value="1"/>
</dbReference>
<dbReference type="EMBL" id="VTPS01000001">
    <property type="protein sequence ID" value="TZE83407.1"/>
    <property type="molecule type" value="Genomic_DNA"/>
</dbReference>
<organism evidence="13 14">
    <name type="scientific">Calorimonas adulescens</name>
    <dbReference type="NCBI Taxonomy" id="2606906"/>
    <lineage>
        <taxon>Bacteria</taxon>
        <taxon>Bacillati</taxon>
        <taxon>Bacillota</taxon>
        <taxon>Clostridia</taxon>
        <taxon>Thermoanaerobacterales</taxon>
        <taxon>Thermoanaerobacteraceae</taxon>
        <taxon>Calorimonas</taxon>
    </lineage>
</organism>
<evidence type="ECO:0000256" key="9">
    <source>
        <dbReference type="PROSITE-ProRule" id="PRU10141"/>
    </source>
</evidence>
<evidence type="ECO:0000256" key="1">
    <source>
        <dbReference type="ARBA" id="ARBA00012513"/>
    </source>
</evidence>
<keyword evidence="4 9" id="KW-0547">Nucleotide-binding</keyword>
<dbReference type="Proteomes" id="UP000322976">
    <property type="component" value="Unassembled WGS sequence"/>
</dbReference>
<evidence type="ECO:0000313" key="14">
    <source>
        <dbReference type="Proteomes" id="UP000322976"/>
    </source>
</evidence>